<evidence type="ECO:0000313" key="3">
    <source>
        <dbReference type="Proteomes" id="UP000002190"/>
    </source>
</evidence>
<dbReference type="Proteomes" id="UP000002190">
    <property type="component" value="Chromosome 2"/>
</dbReference>
<feature type="transmembrane region" description="Helical" evidence="1">
    <location>
        <begin position="12"/>
        <end position="34"/>
    </location>
</feature>
<reference evidence="2 3" key="2">
    <citation type="journal article" date="2012" name="J. Bacteriol.">
        <title>Genome Sequences of Burkholderia sp. Strains CCGE1002 and H160, Isolated from Legume Nodules in Mexico and Brazil.</title>
        <authorList>
            <person name="Ormeno-Orrillo E."/>
            <person name="Rogel M.A."/>
            <person name="Chueire L.M."/>
            <person name="Tiedje J.M."/>
            <person name="Martinez-Romero E."/>
            <person name="Hungria M."/>
        </authorList>
    </citation>
    <scope>NUCLEOTIDE SEQUENCE [LARGE SCALE GENOMIC DNA]</scope>
    <source>
        <strain evidence="2 3">CCGE1002</strain>
    </source>
</reference>
<organism evidence="2 3">
    <name type="scientific">Paraburkholderia atlantica</name>
    <dbReference type="NCBI Taxonomy" id="2654982"/>
    <lineage>
        <taxon>Bacteria</taxon>
        <taxon>Pseudomonadati</taxon>
        <taxon>Pseudomonadota</taxon>
        <taxon>Betaproteobacteria</taxon>
        <taxon>Burkholderiales</taxon>
        <taxon>Burkholderiaceae</taxon>
        <taxon>Paraburkholderia</taxon>
    </lineage>
</organism>
<name>D5WFI5_PARAM</name>
<keyword evidence="1" id="KW-0812">Transmembrane</keyword>
<dbReference type="HOGENOM" id="CLU_2205115_0_0_4"/>
<evidence type="ECO:0000256" key="1">
    <source>
        <dbReference type="SAM" id="Phobius"/>
    </source>
</evidence>
<dbReference type="AlphaFoldDB" id="D5WFI5"/>
<sequence>MNGYLKTARRTLLNPATVAIGMCIAIAGSIAVGPGLRSVALQIGLQTQLPLEEVALSVGAPAAAAASTIAMPSSRIVPSSTIAHKRFLRLQHSPAVRHLRGDFKDWT</sequence>
<keyword evidence="1" id="KW-0472">Membrane</keyword>
<proteinExistence type="predicted"/>
<accession>D5WFI5</accession>
<dbReference type="EMBL" id="CP002014">
    <property type="protein sequence ID" value="ADG19339.1"/>
    <property type="molecule type" value="Genomic_DNA"/>
</dbReference>
<dbReference type="GeneID" id="301096589"/>
<dbReference type="RefSeq" id="WP_013093130.1">
    <property type="nucleotide sequence ID" value="NC_014118.1"/>
</dbReference>
<keyword evidence="1" id="KW-1133">Transmembrane helix</keyword>
<gene>
    <name evidence="2" type="ordered locus">BC1002_5409</name>
</gene>
<protein>
    <submittedName>
        <fullName evidence="2">Uncharacterized protein</fullName>
    </submittedName>
</protein>
<evidence type="ECO:0000313" key="2">
    <source>
        <dbReference type="EMBL" id="ADG19339.1"/>
    </source>
</evidence>
<reference evidence="3" key="1">
    <citation type="submission" date="2010-04" db="EMBL/GenBank/DDBJ databases">
        <title>Complete sequence of chromosome 2 of Burkholderia sp. CCGE1002.</title>
        <authorList>
            <consortium name="US DOE Joint Genome Institute"/>
            <person name="Lucas S."/>
            <person name="Copeland A."/>
            <person name="Lapidus A."/>
            <person name="Cheng J.-F."/>
            <person name="Bruce D."/>
            <person name="Goodwin L."/>
            <person name="Pitluck S."/>
            <person name="Chertkov O."/>
            <person name="Detter J.C."/>
            <person name="Han C."/>
            <person name="Tapia R."/>
            <person name="Land M."/>
            <person name="Hauser L."/>
            <person name="Kyrpides N."/>
            <person name="Ovchinnikova G."/>
            <person name="Martinez-Romero E."/>
            <person name="Hernandez M.A.R."/>
            <person name="Tiedje J.M."/>
            <person name="Woyke T."/>
        </authorList>
    </citation>
    <scope>NUCLEOTIDE SEQUENCE [LARGE SCALE GENOMIC DNA]</scope>
    <source>
        <strain evidence="3">CCGE1002</strain>
    </source>
</reference>
<dbReference type="KEGG" id="bge:BC1002_5409"/>